<evidence type="ECO:0000313" key="1">
    <source>
        <dbReference type="EMBL" id="KAH3755731.1"/>
    </source>
</evidence>
<evidence type="ECO:0000313" key="2">
    <source>
        <dbReference type="Proteomes" id="UP000828390"/>
    </source>
</evidence>
<dbReference type="Proteomes" id="UP000828390">
    <property type="component" value="Unassembled WGS sequence"/>
</dbReference>
<accession>A0A9D4DVX5</accession>
<sequence length="66" mass="7677">MFHYFELLLMLRKVYFLILLGLFDKSVMSAVASLIWCPPSDQVVMGSIPTVGAFLRYPPIDTKYWF</sequence>
<proteinExistence type="predicted"/>
<dbReference type="EMBL" id="JAIWYP010000010">
    <property type="protein sequence ID" value="KAH3755731.1"/>
    <property type="molecule type" value="Genomic_DNA"/>
</dbReference>
<reference evidence="1" key="1">
    <citation type="journal article" date="2019" name="bioRxiv">
        <title>The Genome of the Zebra Mussel, Dreissena polymorpha: A Resource for Invasive Species Research.</title>
        <authorList>
            <person name="McCartney M.A."/>
            <person name="Auch B."/>
            <person name="Kono T."/>
            <person name="Mallez S."/>
            <person name="Zhang Y."/>
            <person name="Obille A."/>
            <person name="Becker A."/>
            <person name="Abrahante J.E."/>
            <person name="Garbe J."/>
            <person name="Badalamenti J.P."/>
            <person name="Herman A."/>
            <person name="Mangelson H."/>
            <person name="Liachko I."/>
            <person name="Sullivan S."/>
            <person name="Sone E.D."/>
            <person name="Koren S."/>
            <person name="Silverstein K.A.T."/>
            <person name="Beckman K.B."/>
            <person name="Gohl D.M."/>
        </authorList>
    </citation>
    <scope>NUCLEOTIDE SEQUENCE</scope>
    <source>
        <strain evidence="1">Duluth1</strain>
        <tissue evidence="1">Whole animal</tissue>
    </source>
</reference>
<organism evidence="1 2">
    <name type="scientific">Dreissena polymorpha</name>
    <name type="common">Zebra mussel</name>
    <name type="synonym">Mytilus polymorpha</name>
    <dbReference type="NCBI Taxonomy" id="45954"/>
    <lineage>
        <taxon>Eukaryota</taxon>
        <taxon>Metazoa</taxon>
        <taxon>Spiralia</taxon>
        <taxon>Lophotrochozoa</taxon>
        <taxon>Mollusca</taxon>
        <taxon>Bivalvia</taxon>
        <taxon>Autobranchia</taxon>
        <taxon>Heteroconchia</taxon>
        <taxon>Euheterodonta</taxon>
        <taxon>Imparidentia</taxon>
        <taxon>Neoheterodontei</taxon>
        <taxon>Myida</taxon>
        <taxon>Dreissenoidea</taxon>
        <taxon>Dreissenidae</taxon>
        <taxon>Dreissena</taxon>
    </lineage>
</organism>
<protein>
    <submittedName>
        <fullName evidence="1">Uncharacterized protein</fullName>
    </submittedName>
</protein>
<keyword evidence="2" id="KW-1185">Reference proteome</keyword>
<name>A0A9D4DVX5_DREPO</name>
<reference evidence="1" key="2">
    <citation type="submission" date="2020-11" db="EMBL/GenBank/DDBJ databases">
        <authorList>
            <person name="McCartney M.A."/>
            <person name="Auch B."/>
            <person name="Kono T."/>
            <person name="Mallez S."/>
            <person name="Becker A."/>
            <person name="Gohl D.M."/>
            <person name="Silverstein K.A.T."/>
            <person name="Koren S."/>
            <person name="Bechman K.B."/>
            <person name="Herman A."/>
            <person name="Abrahante J.E."/>
            <person name="Garbe J."/>
        </authorList>
    </citation>
    <scope>NUCLEOTIDE SEQUENCE</scope>
    <source>
        <strain evidence="1">Duluth1</strain>
        <tissue evidence="1">Whole animal</tissue>
    </source>
</reference>
<comment type="caution">
    <text evidence="1">The sequence shown here is derived from an EMBL/GenBank/DDBJ whole genome shotgun (WGS) entry which is preliminary data.</text>
</comment>
<gene>
    <name evidence="1" type="ORF">DPMN_190430</name>
</gene>
<dbReference type="AlphaFoldDB" id="A0A9D4DVX5"/>